<evidence type="ECO:0000256" key="4">
    <source>
        <dbReference type="ARBA" id="ARBA00022475"/>
    </source>
</evidence>
<dbReference type="InterPro" id="IPR019734">
    <property type="entry name" value="TPR_rpt"/>
</dbReference>
<feature type="compositionally biased region" description="Basic and acidic residues" evidence="10">
    <location>
        <begin position="433"/>
        <end position="445"/>
    </location>
</feature>
<feature type="region of interest" description="Disordered" evidence="10">
    <location>
        <begin position="425"/>
        <end position="456"/>
    </location>
</feature>
<keyword evidence="4" id="KW-1003">Cell membrane</keyword>
<dbReference type="SUPFAM" id="SSF48452">
    <property type="entry name" value="TPR-like"/>
    <property type="match status" value="1"/>
</dbReference>
<feature type="region of interest" description="Disordered" evidence="10">
    <location>
        <begin position="636"/>
        <end position="698"/>
    </location>
</feature>
<dbReference type="PROSITE" id="PS50877">
    <property type="entry name" value="GOLOCO"/>
    <property type="match status" value="3"/>
</dbReference>
<dbReference type="PANTHER" id="PTHR45954">
    <property type="entry name" value="LD33695P"/>
    <property type="match status" value="1"/>
</dbReference>
<evidence type="ECO:0000313" key="11">
    <source>
        <dbReference type="Proteomes" id="UP000887540"/>
    </source>
</evidence>
<dbReference type="GO" id="GO:0005092">
    <property type="term" value="F:GDP-dissociation inhibitor activity"/>
    <property type="evidence" value="ECO:0007669"/>
    <property type="project" value="TreeGrafter"/>
</dbReference>
<dbReference type="WBParaSite" id="ACRNAN_scaffold616.g26117.t1">
    <property type="protein sequence ID" value="ACRNAN_scaffold616.g26117.t1"/>
    <property type="gene ID" value="ACRNAN_scaffold616.g26117"/>
</dbReference>
<evidence type="ECO:0000256" key="5">
    <source>
        <dbReference type="ARBA" id="ARBA00022490"/>
    </source>
</evidence>
<dbReference type="SMART" id="SM00028">
    <property type="entry name" value="TPR"/>
    <property type="match status" value="5"/>
</dbReference>
<dbReference type="GO" id="GO:0005938">
    <property type="term" value="C:cell cortex"/>
    <property type="evidence" value="ECO:0007669"/>
    <property type="project" value="TreeGrafter"/>
</dbReference>
<dbReference type="InterPro" id="IPR052386">
    <property type="entry name" value="GPSM"/>
</dbReference>
<dbReference type="GO" id="GO:0000132">
    <property type="term" value="P:establishment of mitotic spindle orientation"/>
    <property type="evidence" value="ECO:0007669"/>
    <property type="project" value="TreeGrafter"/>
</dbReference>
<keyword evidence="8" id="KW-0802">TPR repeat</keyword>
<dbReference type="GO" id="GO:0005886">
    <property type="term" value="C:plasma membrane"/>
    <property type="evidence" value="ECO:0007669"/>
    <property type="project" value="UniProtKB-SubCell"/>
</dbReference>
<dbReference type="Gene3D" id="1.25.40.10">
    <property type="entry name" value="Tetratricopeptide repeat domain"/>
    <property type="match status" value="2"/>
</dbReference>
<evidence type="ECO:0000256" key="9">
    <source>
        <dbReference type="ARBA" id="ARBA00023136"/>
    </source>
</evidence>
<comment type="subcellular location">
    <subcellularLocation>
        <location evidence="1">Cell membrane</location>
    </subcellularLocation>
    <subcellularLocation>
        <location evidence="2">Cytoplasm</location>
    </subcellularLocation>
</comment>
<comment type="similarity">
    <text evidence="3">Belongs to the GPSM family.</text>
</comment>
<feature type="region of interest" description="Disordered" evidence="10">
    <location>
        <begin position="323"/>
        <end position="345"/>
    </location>
</feature>
<evidence type="ECO:0000256" key="7">
    <source>
        <dbReference type="ARBA" id="ARBA00022737"/>
    </source>
</evidence>
<dbReference type="InterPro" id="IPR011990">
    <property type="entry name" value="TPR-like_helical_dom_sf"/>
</dbReference>
<feature type="compositionally biased region" description="Low complexity" evidence="10">
    <location>
        <begin position="323"/>
        <end position="341"/>
    </location>
</feature>
<evidence type="ECO:0000256" key="3">
    <source>
        <dbReference type="ARBA" id="ARBA00006600"/>
    </source>
</evidence>
<proteinExistence type="inferred from homology"/>
<organism evidence="11 12">
    <name type="scientific">Acrobeloides nanus</name>
    <dbReference type="NCBI Taxonomy" id="290746"/>
    <lineage>
        <taxon>Eukaryota</taxon>
        <taxon>Metazoa</taxon>
        <taxon>Ecdysozoa</taxon>
        <taxon>Nematoda</taxon>
        <taxon>Chromadorea</taxon>
        <taxon>Rhabditida</taxon>
        <taxon>Tylenchina</taxon>
        <taxon>Cephalobomorpha</taxon>
        <taxon>Cephaloboidea</taxon>
        <taxon>Cephalobidae</taxon>
        <taxon>Acrobeloides</taxon>
    </lineage>
</organism>
<evidence type="ECO:0000256" key="2">
    <source>
        <dbReference type="ARBA" id="ARBA00004496"/>
    </source>
</evidence>
<evidence type="ECO:0000256" key="10">
    <source>
        <dbReference type="SAM" id="MobiDB-lite"/>
    </source>
</evidence>
<dbReference type="GO" id="GO:0001965">
    <property type="term" value="F:G-protein alpha-subunit binding"/>
    <property type="evidence" value="ECO:0007669"/>
    <property type="project" value="TreeGrafter"/>
</dbReference>
<keyword evidence="5" id="KW-0963">Cytoplasm</keyword>
<dbReference type="Proteomes" id="UP000887540">
    <property type="component" value="Unplaced"/>
</dbReference>
<evidence type="ECO:0000256" key="6">
    <source>
        <dbReference type="ARBA" id="ARBA00022553"/>
    </source>
</evidence>
<sequence length="698" mass="78316">MPSSTPLQWSSKSLANLATTSAALHRYEDAKEFAHNFLILAKQLNDKKLEGRAYYLLGHVLMNKVRHAGCSRPIGEESPLKEEIVQDLNQAITYFKRNIMIAEDMLNTSFLYGNLGNAYYYLGDFKNSYDCHRKRLKISRSFGDKPAMKKAYINLGNNCVFMTLFDEALVHYKKALEIAQEGSNKYDEAQVEYYIGQTAVFKGDFITAIAAHSRHLKLARELGDSAGEARANLNLANDFVAQDDLPKALYFLIRNYRLSINMGDHSLQNSVTKQISDVVQLNPAAVVHNEEIIVDPSYDPDLGANSSPDGVSNVNIADFQSTSSLSPTQVSSAGSQGSSSSPQVEIMPELRGLILEIARSDIRGTQKTNNSFIHETVDPDCGLSRAPLHPTLTTEEDSVEGRLEDEEMLDLISRVQSKRIDDQRCDPSILKDSTNKKKFSAERQSDSINSQRQHGQYCRLKRKLTRRLTKVWPRTEEETPEAGQAPKTSTPIVKRSKKSSFKKLFSFKSKKKNKKPFVNFYDSTINNSVNSTQPDSFLSGLLDSTIFHQSTDEVFDDELHEYNPDAILDLIMNIQSRRMDEQRAELVLPGLQQAAREEILGKLNEATRRGGSRESLIDERLYNLILEYQSNRIEDQRSTLGGGTPESNTAAGKPTMPVDDITEIVNRQQIGRIDSQRANPPTPTKRVETPDSSANIKS</sequence>
<keyword evidence="7" id="KW-0677">Repeat</keyword>
<reference evidence="12" key="1">
    <citation type="submission" date="2022-11" db="UniProtKB">
        <authorList>
            <consortium name="WormBaseParasite"/>
        </authorList>
    </citation>
    <scope>IDENTIFICATION</scope>
</reference>
<protein>
    <submittedName>
        <fullName evidence="12">Uncharacterized protein</fullName>
    </submittedName>
</protein>
<accession>A0A914E7U5</accession>
<feature type="region of interest" description="Disordered" evidence="10">
    <location>
        <begin position="471"/>
        <end position="495"/>
    </location>
</feature>
<dbReference type="Pfam" id="PF02188">
    <property type="entry name" value="GoLoco"/>
    <property type="match status" value="2"/>
</dbReference>
<keyword evidence="11" id="KW-1185">Reference proteome</keyword>
<keyword evidence="9" id="KW-0472">Membrane</keyword>
<dbReference type="InterPro" id="IPR003109">
    <property type="entry name" value="GoLoco_motif"/>
</dbReference>
<evidence type="ECO:0000256" key="1">
    <source>
        <dbReference type="ARBA" id="ARBA00004236"/>
    </source>
</evidence>
<name>A0A914E7U5_9BILA</name>
<dbReference type="SMART" id="SM00390">
    <property type="entry name" value="GoLoco"/>
    <property type="match status" value="4"/>
</dbReference>
<keyword evidence="6" id="KW-0597">Phosphoprotein</keyword>
<dbReference type="Pfam" id="PF13424">
    <property type="entry name" value="TPR_12"/>
    <property type="match status" value="1"/>
</dbReference>
<dbReference type="PANTHER" id="PTHR45954:SF1">
    <property type="entry name" value="LD33695P"/>
    <property type="match status" value="1"/>
</dbReference>
<dbReference type="AlphaFoldDB" id="A0A914E7U5"/>
<evidence type="ECO:0000313" key="12">
    <source>
        <dbReference type="WBParaSite" id="ACRNAN_scaffold616.g26117.t1"/>
    </source>
</evidence>
<evidence type="ECO:0000256" key="8">
    <source>
        <dbReference type="ARBA" id="ARBA00022803"/>
    </source>
</evidence>